<organism evidence="2 3">
    <name type="scientific">Pandoravirus inopinatum</name>
    <dbReference type="NCBI Taxonomy" id="1605721"/>
    <lineage>
        <taxon>Viruses</taxon>
        <taxon>Pandoravirus</taxon>
    </lineage>
</organism>
<reference evidence="2 3" key="1">
    <citation type="journal article" date="2015" name="Parasitol. Res.">
        <title>Viruses in close associations with free-living amoebae.</title>
        <authorList>
            <person name="Scheid P."/>
        </authorList>
    </citation>
    <scope>NUCLEOTIDE SEQUENCE [LARGE SCALE GENOMIC DNA]</scope>
    <source>
        <strain evidence="2">KlaHel</strain>
    </source>
</reference>
<dbReference type="RefSeq" id="YP_009120196.1">
    <property type="nucleotide sequence ID" value="NC_026440.1"/>
</dbReference>
<evidence type="ECO:0000313" key="3">
    <source>
        <dbReference type="Proteomes" id="UP000202511"/>
    </source>
</evidence>
<dbReference type="GeneID" id="23462878"/>
<evidence type="ECO:0000256" key="1">
    <source>
        <dbReference type="SAM" id="MobiDB-lite"/>
    </source>
</evidence>
<name>A0A0B5JAJ4_9VIRU</name>
<feature type="region of interest" description="Disordered" evidence="1">
    <location>
        <begin position="1"/>
        <end position="46"/>
    </location>
</feature>
<feature type="compositionally biased region" description="Acidic residues" evidence="1">
    <location>
        <begin position="104"/>
        <end position="114"/>
    </location>
</feature>
<feature type="region of interest" description="Disordered" evidence="1">
    <location>
        <begin position="91"/>
        <end position="119"/>
    </location>
</feature>
<dbReference type="Proteomes" id="UP000202511">
    <property type="component" value="Segment"/>
</dbReference>
<dbReference type="KEGG" id="vg:23462878"/>
<dbReference type="EMBL" id="KP136319">
    <property type="protein sequence ID" value="AJF97961.1"/>
    <property type="molecule type" value="Genomic_DNA"/>
</dbReference>
<proteinExistence type="predicted"/>
<sequence length="159" mass="17880">MGRQPVVGGARPHERQRAHRRSHRQPDCRSAPLADAPPAGYSPDERARGIVLLRGFRPSPEAYRQERVRGTRLTSGRELLERIYGIEERYPALTDPDLAHDQEDGQGDSQDDGEPVPPYAPVYRDALWALARDYAASPAGQQTARDMDEFIEWGYVPFG</sequence>
<evidence type="ECO:0000313" key="2">
    <source>
        <dbReference type="EMBL" id="AJF97961.1"/>
    </source>
</evidence>
<accession>A0A0B5JAJ4</accession>
<feature type="compositionally biased region" description="Basic residues" evidence="1">
    <location>
        <begin position="14"/>
        <end position="23"/>
    </location>
</feature>
<protein>
    <submittedName>
        <fullName evidence="2">Uncharacterized protein</fullName>
    </submittedName>
</protein>